<gene>
    <name evidence="1" type="ordered locus">HMPREF0733_12007</name>
</gene>
<organism evidence="1 2">
    <name type="scientific">Rothia dentocariosa (strain ATCC 17931 / CDC X599 / XDIA)</name>
    <dbReference type="NCBI Taxonomy" id="762948"/>
    <lineage>
        <taxon>Bacteria</taxon>
        <taxon>Bacillati</taxon>
        <taxon>Actinomycetota</taxon>
        <taxon>Actinomycetes</taxon>
        <taxon>Micrococcales</taxon>
        <taxon>Micrococcaceae</taxon>
        <taxon>Rothia</taxon>
    </lineage>
</organism>
<accession>E3H2W1</accession>
<sequence>MPILNAACRQNIQLYQGFYKKFTLTAASRYSSDSTFITLIKLYKTCIRCNNIEE</sequence>
<evidence type="ECO:0000313" key="1">
    <source>
        <dbReference type="EMBL" id="ADP41464.1"/>
    </source>
</evidence>
<dbReference type="AlphaFoldDB" id="E3H2W1"/>
<dbReference type="Proteomes" id="UP000000387">
    <property type="component" value="Chromosome"/>
</dbReference>
<dbReference type="EMBL" id="CP002280">
    <property type="protein sequence ID" value="ADP41464.1"/>
    <property type="molecule type" value="Genomic_DNA"/>
</dbReference>
<protein>
    <submittedName>
        <fullName evidence="1">Uncharacterized protein</fullName>
    </submittedName>
</protein>
<name>E3H2W1_ROTDC</name>
<dbReference type="HOGENOM" id="CLU_3047644_0_0_11"/>
<proteinExistence type="predicted"/>
<dbReference type="KEGG" id="rdn:HMPREF0733_12007"/>
<evidence type="ECO:0000313" key="2">
    <source>
        <dbReference type="Proteomes" id="UP000000387"/>
    </source>
</evidence>
<reference evidence="2" key="1">
    <citation type="submission" date="2010-10" db="EMBL/GenBank/DDBJ databases">
        <title>The complete genome of Rothia dentocariosa ATCC 17931.</title>
        <authorList>
            <person name="Muzny D."/>
            <person name="Qin X."/>
            <person name="Buhay C."/>
            <person name="Dugan-Rocha S."/>
            <person name="Ding Y."/>
            <person name="Chen G."/>
            <person name="Hawes A."/>
            <person name="Holder M."/>
            <person name="Jhangiani S."/>
            <person name="Johnson A."/>
            <person name="Khan Z."/>
            <person name="Li Z."/>
            <person name="Liu W."/>
            <person name="Liu X."/>
            <person name="Perez L."/>
            <person name="Shen H."/>
            <person name="Wang Q."/>
            <person name="Watt J."/>
            <person name="Xi L."/>
            <person name="Xin Y."/>
            <person name="Zhou J."/>
            <person name="Deng J."/>
            <person name="Jiang H."/>
            <person name="Liu Y."/>
            <person name="Qu J."/>
            <person name="Song X.-Z."/>
            <person name="Zhang L."/>
            <person name="Villasana D."/>
            <person name="Johnson A."/>
            <person name="Liu J."/>
            <person name="Liyanage D."/>
            <person name="Lorensuhewa L."/>
            <person name="Robinson T."/>
            <person name="Song A."/>
            <person name="Song B.-B."/>
            <person name="Dinh H."/>
            <person name="Thornton R."/>
            <person name="Coyle M."/>
            <person name="Francisco L."/>
            <person name="Jackson L."/>
            <person name="Javaid M."/>
            <person name="Korchina V."/>
            <person name="Kovar C."/>
            <person name="Mata R."/>
            <person name="Mathew T."/>
            <person name="Ngo R."/>
            <person name="Nguyen L."/>
            <person name="Nguyen N."/>
            <person name="Okwuonu G."/>
            <person name="Ongeri F."/>
            <person name="Pham C."/>
            <person name="Simmons D."/>
            <person name="Wilczek-Boney K."/>
            <person name="Hale W."/>
            <person name="Jakkamsetti A."/>
            <person name="Pham P."/>
            <person name="Ruth R."/>
            <person name="San Lucas F."/>
            <person name="Warren J."/>
            <person name="Zhang J."/>
            <person name="Zhao Z."/>
            <person name="Zhou C."/>
            <person name="Zhu D."/>
            <person name="Lee S."/>
            <person name="Bess C."/>
            <person name="Blankenburg K."/>
            <person name="Forbes L."/>
            <person name="Fu Q."/>
            <person name="Gubbala S."/>
            <person name="Hirani K."/>
            <person name="Jayaseelan J.C."/>
            <person name="Lara F."/>
            <person name="Munidasa M."/>
            <person name="Palculict T."/>
            <person name="Patil S."/>
            <person name="Pu L.-L."/>
            <person name="Saada N."/>
            <person name="Tang L."/>
            <person name="Weissenberger G."/>
            <person name="Zhu Y."/>
            <person name="Hemphill L."/>
            <person name="Shang Y."/>
            <person name="Youmans B."/>
            <person name="Ayvaz T."/>
            <person name="Ross M."/>
            <person name="Santibanez J."/>
            <person name="Aqrawi P."/>
            <person name="Gross S."/>
            <person name="Joshi V."/>
            <person name="Fowler G."/>
            <person name="Nazareth L."/>
            <person name="Reid J."/>
            <person name="Worley K."/>
            <person name="Petrosino J."/>
            <person name="Highlander S."/>
            <person name="Gibbs R."/>
        </authorList>
    </citation>
    <scope>NUCLEOTIDE SEQUENCE [LARGE SCALE GENOMIC DNA]</scope>
    <source>
        <strain evidence="2">ATCC 17931 / CDC X599 / XDIA</strain>
    </source>
</reference>